<dbReference type="AlphaFoldDB" id="D7VN31"/>
<dbReference type="STRING" id="525373.HMPREF0766_12401"/>
<gene>
    <name evidence="2" type="ORF">HMPREF0766_12401</name>
</gene>
<proteinExistence type="predicted"/>
<comment type="caution">
    <text evidence="2">The sequence shown here is derived from an EMBL/GenBank/DDBJ whole genome shotgun (WGS) entry which is preliminary data.</text>
</comment>
<keyword evidence="1" id="KW-0472">Membrane</keyword>
<sequence length="125" mass="14885">MIHLIYIYFIANAFMTGLAIGYREGLLQCIICVLIGLPYYSIVCLYCFTEALICWLDKKLIIKGWYRLRFTDYFSRMNETTIAIRRAQYFGEAKNLRKANWYDRFFLRQIDKKYGYGITKGDPKP</sequence>
<accession>D7VN31</accession>
<evidence type="ECO:0000256" key="1">
    <source>
        <dbReference type="SAM" id="Phobius"/>
    </source>
</evidence>
<feature type="transmembrane region" description="Helical" evidence="1">
    <location>
        <begin position="5"/>
        <end position="22"/>
    </location>
</feature>
<evidence type="ECO:0000313" key="2">
    <source>
        <dbReference type="EMBL" id="EFK57328.1"/>
    </source>
</evidence>
<dbReference type="HOGENOM" id="CLU_1991263_0_0_10"/>
<dbReference type="EMBL" id="ACHA02000011">
    <property type="protein sequence ID" value="EFK57328.1"/>
    <property type="molecule type" value="Genomic_DNA"/>
</dbReference>
<keyword evidence="3" id="KW-1185">Reference proteome</keyword>
<name>D7VN31_SPHSI</name>
<keyword evidence="1" id="KW-1133">Transmembrane helix</keyword>
<reference evidence="2" key="1">
    <citation type="submission" date="2010-07" db="EMBL/GenBank/DDBJ databases">
        <authorList>
            <person name="Muzny D."/>
            <person name="Qin X."/>
            <person name="Buhay C."/>
            <person name="Dugan-Rocha S."/>
            <person name="Ding Y."/>
            <person name="Chen G."/>
            <person name="Hawes A."/>
            <person name="Holder M."/>
            <person name="Jhangiani S."/>
            <person name="Johnson A."/>
            <person name="Khan Z."/>
            <person name="Li Z."/>
            <person name="Liu W."/>
            <person name="Liu X."/>
            <person name="Perez L."/>
            <person name="Shen H."/>
            <person name="Wang Q."/>
            <person name="Watt J."/>
            <person name="Xi L."/>
            <person name="Xin Y."/>
            <person name="Zhou J."/>
            <person name="Deng J."/>
            <person name="Jiang H."/>
            <person name="Liu Y."/>
            <person name="Qu J."/>
            <person name="Song X.-Z."/>
            <person name="Zhang L."/>
            <person name="Villasana D."/>
            <person name="Johnson A."/>
            <person name="Liu J."/>
            <person name="Liyanage D."/>
            <person name="Lorensuhewa L."/>
            <person name="Robinson T."/>
            <person name="Song A."/>
            <person name="Song B.-B."/>
            <person name="Dinh H."/>
            <person name="Thornton R."/>
            <person name="Coyle M."/>
            <person name="Francisco L."/>
            <person name="Jackson L."/>
            <person name="Javaid M."/>
            <person name="Korchina V."/>
            <person name="Kovar C."/>
            <person name="Mata R."/>
            <person name="Mathew T."/>
            <person name="Ngo R."/>
            <person name="Nguyen L."/>
            <person name="Nguyen N."/>
            <person name="Okwuonu G."/>
            <person name="Ongeri F."/>
            <person name="Pham C."/>
            <person name="Simmons D."/>
            <person name="Wilczek-Boney K."/>
            <person name="Hale W."/>
            <person name="Jakkamsetti A."/>
            <person name="Pham P."/>
            <person name="Ruth R."/>
            <person name="San Lucas F."/>
            <person name="Warren J."/>
            <person name="Zhang J."/>
            <person name="Zhao Z."/>
            <person name="Zhou C."/>
            <person name="Zhu D."/>
            <person name="Lee S."/>
            <person name="Bess C."/>
            <person name="Blankenburg K."/>
            <person name="Forbes L."/>
            <person name="Fu Q."/>
            <person name="Gubbala S."/>
            <person name="Hirani K."/>
            <person name="Jayaseelan J.C."/>
            <person name="Lara F."/>
            <person name="Munidasa M."/>
            <person name="Palculict T."/>
            <person name="Patil S."/>
            <person name="Pu L.-L."/>
            <person name="Saada N."/>
            <person name="Tang L."/>
            <person name="Weissenberger G."/>
            <person name="Zhu Y."/>
            <person name="Hemphill L."/>
            <person name="Shang Y."/>
            <person name="Youmans B."/>
            <person name="Ayvaz T."/>
            <person name="Ross M."/>
            <person name="Santibanez J."/>
            <person name="Aqrawi P."/>
            <person name="Gross S."/>
            <person name="Joshi V."/>
            <person name="Fowler G."/>
            <person name="Nazareth L."/>
            <person name="Reid J."/>
            <person name="Worley K."/>
            <person name="Petrosino J."/>
            <person name="Highlander S."/>
            <person name="Gibbs R."/>
        </authorList>
    </citation>
    <scope>NUCLEOTIDE SEQUENCE [LARGE SCALE GENOMIC DNA]</scope>
    <source>
        <strain evidence="2">ATCC 33861</strain>
    </source>
</reference>
<evidence type="ECO:0000313" key="3">
    <source>
        <dbReference type="Proteomes" id="UP000006258"/>
    </source>
</evidence>
<dbReference type="Proteomes" id="UP000006258">
    <property type="component" value="Unassembled WGS sequence"/>
</dbReference>
<organism evidence="2 3">
    <name type="scientific">Sphingobacterium spiritivorum ATCC 33861</name>
    <dbReference type="NCBI Taxonomy" id="525373"/>
    <lineage>
        <taxon>Bacteria</taxon>
        <taxon>Pseudomonadati</taxon>
        <taxon>Bacteroidota</taxon>
        <taxon>Sphingobacteriia</taxon>
        <taxon>Sphingobacteriales</taxon>
        <taxon>Sphingobacteriaceae</taxon>
        <taxon>Sphingobacterium</taxon>
    </lineage>
</organism>
<protein>
    <submittedName>
        <fullName evidence="2">Uncharacterized protein</fullName>
    </submittedName>
</protein>
<feature type="transmembrane region" description="Helical" evidence="1">
    <location>
        <begin position="28"/>
        <end position="56"/>
    </location>
</feature>
<keyword evidence="1" id="KW-0812">Transmembrane</keyword>